<dbReference type="CDD" id="cd06974">
    <property type="entry name" value="TerD_like"/>
    <property type="match status" value="1"/>
</dbReference>
<reference evidence="3" key="1">
    <citation type="submission" date="2022-10" db="EMBL/GenBank/DDBJ databases">
        <title>The complete genomes of actinobacterial strains from the NBC collection.</title>
        <authorList>
            <person name="Joergensen T.S."/>
            <person name="Alvarez Arevalo M."/>
            <person name="Sterndorff E.B."/>
            <person name="Faurdal D."/>
            <person name="Vuksanovic O."/>
            <person name="Mourched A.-S."/>
            <person name="Charusanti P."/>
            <person name="Shaw S."/>
            <person name="Blin K."/>
            <person name="Weber T."/>
        </authorList>
    </citation>
    <scope>NUCLEOTIDE SEQUENCE</scope>
    <source>
        <strain evidence="3">NBC_00003</strain>
    </source>
</reference>
<protein>
    <submittedName>
        <fullName evidence="3">TerD family protein</fullName>
    </submittedName>
</protein>
<dbReference type="Gene3D" id="2.60.60.30">
    <property type="entry name" value="sav2460 like domains"/>
    <property type="match status" value="1"/>
</dbReference>
<dbReference type="InterPro" id="IPR003325">
    <property type="entry name" value="TerD"/>
</dbReference>
<dbReference type="PANTHER" id="PTHR32097:SF4">
    <property type="entry name" value="GENERAL STRESS PROTEIN 16U"/>
    <property type="match status" value="1"/>
</dbReference>
<gene>
    <name evidence="3" type="ORF">OG549_32065</name>
</gene>
<dbReference type="EMBL" id="CP108318">
    <property type="protein sequence ID" value="WTW64915.1"/>
    <property type="molecule type" value="Genomic_DNA"/>
</dbReference>
<sequence>MAAQQQLETESATVERFRTETTTAHLQDFPSAAPPVVPSPPARTEAWALGEAKRFHRQGISLVDRAGRAAAKERVQAEAPVYLADERQRLAAAYEELRGQADAWWRGLLANDTDIVCEALNFAYADNRALACAVGVEGGTVSVVMRQPDADSWPERVPGLTSGGRPTMKALTKRDRNAWWLSSLCAHLTATLREGFAVAPSLQVINVAVLTRIPATHRLGVVTYGSWSRHRLEAARWLTAEDALRVLDLAEEVTCAVTATSSGIKALDLAREPALADLLRHTVDEDAPGAGDLSELDAALTATTPPPGGAAVDPYAPLPYATWHSGRHPSTTPAPAAATERWLTTGQNTPLLLPTDGIVTVDFTTADAPADVSVLLLGEHRQVASDADFVFYNQPASACGSVRLFPAEPTETTQVRLNLLSLPPHVRTLAVAINADVDTETTLVGLHQSQARVHAADHTWCYAPAVDPALAALVVLELYRDSRDPLGATWKVRAVGQGWADGLAGLARDHGVHVA</sequence>
<dbReference type="InterPro" id="IPR051324">
    <property type="entry name" value="Stress/Tellurium_Resist"/>
</dbReference>
<dbReference type="AlphaFoldDB" id="A0AAU2VBL1"/>
<organism evidence="3">
    <name type="scientific">Streptomyces sp. NBC_00003</name>
    <dbReference type="NCBI Taxonomy" id="2903608"/>
    <lineage>
        <taxon>Bacteria</taxon>
        <taxon>Bacillati</taxon>
        <taxon>Actinomycetota</taxon>
        <taxon>Actinomycetes</taxon>
        <taxon>Kitasatosporales</taxon>
        <taxon>Streptomycetaceae</taxon>
        <taxon>Streptomyces</taxon>
    </lineage>
</organism>
<comment type="similarity">
    <text evidence="1">Belongs to the CAPAB/TerDEXZ family.</text>
</comment>
<dbReference type="PANTHER" id="PTHR32097">
    <property type="entry name" value="CAMP-BINDING PROTEIN 1-RELATED"/>
    <property type="match status" value="1"/>
</dbReference>
<evidence type="ECO:0000313" key="3">
    <source>
        <dbReference type="EMBL" id="WTW64915.1"/>
    </source>
</evidence>
<evidence type="ECO:0000256" key="1">
    <source>
        <dbReference type="ARBA" id="ARBA00008775"/>
    </source>
</evidence>
<feature type="domain" description="TerD" evidence="2">
    <location>
        <begin position="364"/>
        <end position="510"/>
    </location>
</feature>
<accession>A0AAU2VBL1</accession>
<evidence type="ECO:0000259" key="2">
    <source>
        <dbReference type="Pfam" id="PF02342"/>
    </source>
</evidence>
<dbReference type="Pfam" id="PF02342">
    <property type="entry name" value="TerD"/>
    <property type="match status" value="1"/>
</dbReference>
<name>A0AAU2VBL1_9ACTN</name>
<proteinExistence type="inferred from homology"/>